<dbReference type="GO" id="GO:0005829">
    <property type="term" value="C:cytosol"/>
    <property type="evidence" value="ECO:0007669"/>
    <property type="project" value="TreeGrafter"/>
</dbReference>
<reference evidence="1 2" key="1">
    <citation type="submission" date="2017-07" db="EMBL/GenBank/DDBJ databases">
        <title>Isolation and whole genome analysis of endospore-forming bacteria from heroin.</title>
        <authorList>
            <person name="Kalinowski J."/>
            <person name="Ahrens B."/>
            <person name="Al-Dilaimi A."/>
            <person name="Winkler A."/>
            <person name="Wibberg D."/>
            <person name="Schleenbecker U."/>
            <person name="Ruckert C."/>
            <person name="Wolfel R."/>
            <person name="Grass G."/>
        </authorList>
    </citation>
    <scope>NUCLEOTIDE SEQUENCE [LARGE SCALE GENOMIC DNA]</scope>
    <source>
        <strain evidence="1 2">7523-2</strain>
    </source>
</reference>
<organism evidence="1 2">
    <name type="scientific">Shouchella clausii</name>
    <name type="common">Alkalihalobacillus clausii</name>
    <dbReference type="NCBI Taxonomy" id="79880"/>
    <lineage>
        <taxon>Bacteria</taxon>
        <taxon>Bacillati</taxon>
        <taxon>Bacillota</taxon>
        <taxon>Bacilli</taxon>
        <taxon>Bacillales</taxon>
        <taxon>Bacillaceae</taxon>
        <taxon>Shouchella</taxon>
    </lineage>
</organism>
<gene>
    <name evidence="1" type="ORF">CHH61_24530</name>
</gene>
<dbReference type="AlphaFoldDB" id="A0A268R2T3"/>
<dbReference type="GO" id="GO:0009436">
    <property type="term" value="P:glyoxylate catabolic process"/>
    <property type="evidence" value="ECO:0007669"/>
    <property type="project" value="TreeGrafter"/>
</dbReference>
<dbReference type="GO" id="GO:0006097">
    <property type="term" value="P:glyoxylate cycle"/>
    <property type="evidence" value="ECO:0007669"/>
    <property type="project" value="InterPro"/>
</dbReference>
<evidence type="ECO:0008006" key="3">
    <source>
        <dbReference type="Google" id="ProtNLM"/>
    </source>
</evidence>
<feature type="non-terminal residue" evidence="1">
    <location>
        <position position="82"/>
    </location>
</feature>
<evidence type="ECO:0000313" key="2">
    <source>
        <dbReference type="Proteomes" id="UP000216133"/>
    </source>
</evidence>
<feature type="non-terminal residue" evidence="1">
    <location>
        <position position="1"/>
    </location>
</feature>
<dbReference type="EMBL" id="NPBS01000568">
    <property type="protein sequence ID" value="PAF14196.1"/>
    <property type="molecule type" value="Genomic_DNA"/>
</dbReference>
<dbReference type="GO" id="GO:0000287">
    <property type="term" value="F:magnesium ion binding"/>
    <property type="evidence" value="ECO:0007669"/>
    <property type="project" value="TreeGrafter"/>
</dbReference>
<dbReference type="InterPro" id="IPR006253">
    <property type="entry name" value="Malate_synthG"/>
</dbReference>
<dbReference type="InterPro" id="IPR011076">
    <property type="entry name" value="Malate_synth_sf"/>
</dbReference>
<accession>A0A268R2T3</accession>
<protein>
    <recommendedName>
        <fullName evidence="3">Malate synthase G</fullName>
    </recommendedName>
</protein>
<name>A0A268R2T3_SHOCL</name>
<dbReference type="SUPFAM" id="SSF51645">
    <property type="entry name" value="Malate synthase G"/>
    <property type="match status" value="1"/>
</dbReference>
<dbReference type="PANTHER" id="PTHR42739">
    <property type="entry name" value="MALATE SYNTHASE G"/>
    <property type="match status" value="1"/>
</dbReference>
<evidence type="ECO:0000313" key="1">
    <source>
        <dbReference type="EMBL" id="PAF14196.1"/>
    </source>
</evidence>
<dbReference type="InterPro" id="IPR046363">
    <property type="entry name" value="MS_N_TIM-barrel_dom"/>
</dbReference>
<dbReference type="Proteomes" id="UP000216133">
    <property type="component" value="Unassembled WGS sequence"/>
</dbReference>
<dbReference type="GO" id="GO:0004474">
    <property type="term" value="F:malate synthase activity"/>
    <property type="evidence" value="ECO:0007669"/>
    <property type="project" value="InterPro"/>
</dbReference>
<sequence>LDQPSAVLLKNNGLYFEIQIDRSHPIGKMDDAGVKDVLLEAAVTTIMDCEDSVTAVDAEDKVLVYRNWLGLMKGDLSAAFTK</sequence>
<proteinExistence type="predicted"/>
<comment type="caution">
    <text evidence="1">The sequence shown here is derived from an EMBL/GenBank/DDBJ whole genome shotgun (WGS) entry which is preliminary data.</text>
</comment>
<dbReference type="PANTHER" id="PTHR42739:SF1">
    <property type="entry name" value="MALATE SYNTHASE G"/>
    <property type="match status" value="1"/>
</dbReference>
<dbReference type="Gene3D" id="3.20.20.360">
    <property type="entry name" value="Malate synthase, domain 3"/>
    <property type="match status" value="1"/>
</dbReference>